<feature type="domain" description="C2H2-type" evidence="14">
    <location>
        <begin position="153"/>
        <end position="180"/>
    </location>
</feature>
<keyword evidence="3" id="KW-0678">Repressor</keyword>
<evidence type="ECO:0000256" key="2">
    <source>
        <dbReference type="ARBA" id="ARBA00006991"/>
    </source>
</evidence>
<evidence type="ECO:0000256" key="13">
    <source>
        <dbReference type="SAM" id="MobiDB-lite"/>
    </source>
</evidence>
<keyword evidence="9" id="KW-0238">DNA-binding</keyword>
<evidence type="ECO:0000256" key="12">
    <source>
        <dbReference type="PROSITE-ProRule" id="PRU00042"/>
    </source>
</evidence>
<dbReference type="InterPro" id="IPR036236">
    <property type="entry name" value="Znf_C2H2_sf"/>
</dbReference>
<feature type="domain" description="C2H2-type" evidence="14">
    <location>
        <begin position="181"/>
        <end position="208"/>
    </location>
</feature>
<dbReference type="PROSITE" id="PS50157">
    <property type="entry name" value="ZINC_FINGER_C2H2_2"/>
    <property type="match status" value="4"/>
</dbReference>
<dbReference type="AlphaFoldDB" id="A0A8C5PNW2"/>
<keyword evidence="11" id="KW-0539">Nucleus</keyword>
<keyword evidence="16" id="KW-1185">Reference proteome</keyword>
<keyword evidence="4" id="KW-0479">Metal-binding</keyword>
<keyword evidence="7" id="KW-0862">Zinc</keyword>
<evidence type="ECO:0000256" key="8">
    <source>
        <dbReference type="ARBA" id="ARBA00023015"/>
    </source>
</evidence>
<dbReference type="Ensembl" id="ENSLLET00000026645.1">
    <property type="protein sequence ID" value="ENSLLEP00000025662.1"/>
    <property type="gene ID" value="ENSLLEG00000016302.1"/>
</dbReference>
<keyword evidence="8" id="KW-0805">Transcription regulation</keyword>
<dbReference type="GO" id="GO:0005634">
    <property type="term" value="C:nucleus"/>
    <property type="evidence" value="ECO:0007669"/>
    <property type="project" value="UniProtKB-SubCell"/>
</dbReference>
<evidence type="ECO:0000313" key="15">
    <source>
        <dbReference type="Ensembl" id="ENSLLEP00000025662.1"/>
    </source>
</evidence>
<evidence type="ECO:0000256" key="10">
    <source>
        <dbReference type="ARBA" id="ARBA00023163"/>
    </source>
</evidence>
<reference evidence="15" key="2">
    <citation type="submission" date="2025-09" db="UniProtKB">
        <authorList>
            <consortium name="Ensembl"/>
        </authorList>
    </citation>
    <scope>IDENTIFICATION</scope>
</reference>
<dbReference type="PANTHER" id="PTHR23235">
    <property type="entry name" value="KRUEPPEL-LIKE TRANSCRIPTION FACTOR"/>
    <property type="match status" value="1"/>
</dbReference>
<evidence type="ECO:0000256" key="4">
    <source>
        <dbReference type="ARBA" id="ARBA00022723"/>
    </source>
</evidence>
<dbReference type="InterPro" id="IPR013087">
    <property type="entry name" value="Znf_C2H2_type"/>
</dbReference>
<evidence type="ECO:0000256" key="1">
    <source>
        <dbReference type="ARBA" id="ARBA00004123"/>
    </source>
</evidence>
<feature type="domain" description="C2H2-type" evidence="14">
    <location>
        <begin position="209"/>
        <end position="236"/>
    </location>
</feature>
<dbReference type="FunFam" id="3.30.160.60:FF:000067">
    <property type="entry name" value="Vascular endothelial zinc finger 1"/>
    <property type="match status" value="1"/>
</dbReference>
<dbReference type="GeneTree" id="ENSGT00940000157406"/>
<feature type="domain" description="C2H2-type" evidence="14">
    <location>
        <begin position="237"/>
        <end position="265"/>
    </location>
</feature>
<evidence type="ECO:0000256" key="7">
    <source>
        <dbReference type="ARBA" id="ARBA00022833"/>
    </source>
</evidence>
<evidence type="ECO:0000256" key="3">
    <source>
        <dbReference type="ARBA" id="ARBA00022491"/>
    </source>
</evidence>
<dbReference type="FunFam" id="3.30.160.60:FF:000042">
    <property type="entry name" value="Zinc finger protein 148"/>
    <property type="match status" value="2"/>
</dbReference>
<dbReference type="SMART" id="SM00355">
    <property type="entry name" value="ZnF_C2H2"/>
    <property type="match status" value="4"/>
</dbReference>
<protein>
    <recommendedName>
        <fullName evidence="14">C2H2-type domain-containing protein</fullName>
    </recommendedName>
</protein>
<reference evidence="15" key="1">
    <citation type="submission" date="2025-08" db="UniProtKB">
        <authorList>
            <consortium name="Ensembl"/>
        </authorList>
    </citation>
    <scope>IDENTIFICATION</scope>
</reference>
<dbReference type="Pfam" id="PF00096">
    <property type="entry name" value="zf-C2H2"/>
    <property type="match status" value="2"/>
</dbReference>
<dbReference type="PANTHER" id="PTHR23235:SF155">
    <property type="entry name" value="EARLY GROWTH RESPONSE 4-RELATED"/>
    <property type="match status" value="1"/>
</dbReference>
<evidence type="ECO:0000313" key="16">
    <source>
        <dbReference type="Proteomes" id="UP000694569"/>
    </source>
</evidence>
<evidence type="ECO:0000256" key="11">
    <source>
        <dbReference type="ARBA" id="ARBA00023242"/>
    </source>
</evidence>
<organism evidence="15 16">
    <name type="scientific">Leptobrachium leishanense</name>
    <name type="common">Leishan spiny toad</name>
    <dbReference type="NCBI Taxonomy" id="445787"/>
    <lineage>
        <taxon>Eukaryota</taxon>
        <taxon>Metazoa</taxon>
        <taxon>Chordata</taxon>
        <taxon>Craniata</taxon>
        <taxon>Vertebrata</taxon>
        <taxon>Euteleostomi</taxon>
        <taxon>Amphibia</taxon>
        <taxon>Batrachia</taxon>
        <taxon>Anura</taxon>
        <taxon>Pelobatoidea</taxon>
        <taxon>Megophryidae</taxon>
        <taxon>Leptobrachium</taxon>
    </lineage>
</organism>
<evidence type="ECO:0000256" key="5">
    <source>
        <dbReference type="ARBA" id="ARBA00022737"/>
    </source>
</evidence>
<evidence type="ECO:0000256" key="9">
    <source>
        <dbReference type="ARBA" id="ARBA00023125"/>
    </source>
</evidence>
<keyword evidence="5" id="KW-0677">Repeat</keyword>
<dbReference type="GO" id="GO:0000978">
    <property type="term" value="F:RNA polymerase II cis-regulatory region sequence-specific DNA binding"/>
    <property type="evidence" value="ECO:0007669"/>
    <property type="project" value="TreeGrafter"/>
</dbReference>
<keyword evidence="6 12" id="KW-0863">Zinc-finger</keyword>
<dbReference type="SUPFAM" id="SSF57667">
    <property type="entry name" value="beta-beta-alpha zinc fingers"/>
    <property type="match status" value="2"/>
</dbReference>
<evidence type="ECO:0000259" key="14">
    <source>
        <dbReference type="PROSITE" id="PS50157"/>
    </source>
</evidence>
<evidence type="ECO:0000256" key="6">
    <source>
        <dbReference type="ARBA" id="ARBA00022771"/>
    </source>
</evidence>
<accession>A0A8C5PNW2</accession>
<proteinExistence type="inferred from homology"/>
<keyword evidence="10" id="KW-0804">Transcription</keyword>
<feature type="region of interest" description="Disordered" evidence="13">
    <location>
        <begin position="418"/>
        <end position="442"/>
    </location>
</feature>
<feature type="compositionally biased region" description="Polar residues" evidence="13">
    <location>
        <begin position="432"/>
        <end position="442"/>
    </location>
</feature>
<comment type="similarity">
    <text evidence="2">Belongs to the krueppel C2H2-type zinc-finger protein family.</text>
</comment>
<dbReference type="GO" id="GO:0000981">
    <property type="term" value="F:DNA-binding transcription factor activity, RNA polymerase II-specific"/>
    <property type="evidence" value="ECO:0007669"/>
    <property type="project" value="TreeGrafter"/>
</dbReference>
<feature type="region of interest" description="Disordered" evidence="13">
    <location>
        <begin position="555"/>
        <end position="576"/>
    </location>
</feature>
<comment type="subcellular location">
    <subcellularLocation>
        <location evidence="1">Nucleus</location>
    </subcellularLocation>
</comment>
<sequence>MNVDDKLESIFLKCSPSNDMQSGRGLSTMGEAELTCADTNLVERAVLASPEVLHGREELMSQDELMVQEETVKNDEEEVETQERLLPRGLQYTVHVKQEIKFPDEVEKQLMENMQALEPMDLQKKKKRKQRSPAKILTINEDGSLGLKIPKCHMCEHCNAAFRTNYHLQRHVFIHTGEKPYQCSQCEMRFIQKYLLQRHEKIHTGEKPFHCDECGMRFIQKYHMERHKRTHSGEKPYQCEYCLQFFSRTDRVLKHKRMCHENRERKPGKCGSKAGLLPVDPGDGSFTSASTEGPKKKPKTDKMKFLGVGEKEGCLDKLDPKNDFLPLFPDSTKVKDEYMVAEYAVEMPHTSVSSLHLQESVPTDTNPPKLLLKKVSTKKSSKQTMEHGPAMSPLSAFDDSKVAKYTFELVDKQVLLDSGSNSDMDHGDPMQEGTSKPTNSSINYDEAMQFSKKKRYLQAATTSSREYALNVGTMASQPSATQAAVASVMDEGSAAALIDAQALSVDIKANHDKNVIPDEVLQTLLDHYSHKANGQHEIAFSVGDAEVTSTISINSSEVGEGSQAESLDTTSQVPSTDKASMLHEYSKFLQQALDRTSQNDSYLNNTSLSFVTDSQALASPTAFPSLDKQVYATLPISSLRPGLVTPLRVTSDKSHFGLIVTDSSHAFTFGPDDGSHTSPSSSAQDFLDQVTGQKKADPQPVLQAYQLTAFEQPFRAQYHGTRTAISPQFSTANGQVNLRQPTTSADFPEFSLVNIRDDGFGENLPYVFPDSRRWPCGGRGGCPRPGPRL</sequence>
<dbReference type="PROSITE" id="PS00028">
    <property type="entry name" value="ZINC_FINGER_C2H2_1"/>
    <property type="match status" value="4"/>
</dbReference>
<name>A0A8C5PNW2_9ANUR</name>
<feature type="region of interest" description="Disordered" evidence="13">
    <location>
        <begin position="263"/>
        <end position="302"/>
    </location>
</feature>
<dbReference type="Proteomes" id="UP000694569">
    <property type="component" value="Unplaced"/>
</dbReference>
<dbReference type="Gene3D" id="3.30.160.60">
    <property type="entry name" value="Classic Zinc Finger"/>
    <property type="match status" value="4"/>
</dbReference>
<dbReference type="GO" id="GO:0008270">
    <property type="term" value="F:zinc ion binding"/>
    <property type="evidence" value="ECO:0007669"/>
    <property type="project" value="UniProtKB-KW"/>
</dbReference>